<accession>A0A1Q9R0D3</accession>
<sequence length="256" mass="28626">MPEGIAVSRYRGVQDAPLTSAFRQAWQEWAQAWDELDKRGQDHDALIDQVVELSTAATRRLWRTAFASVGDSAPLQIKSMVYAFVALVDETLLFADWPGQPAWQERPLELRLYSSRQAGDRLPVEIKRLLDEQAPTSQDLGNVYLLCMILGFHGRLRGPAGEALHAKWRHALFSFTRQRDPDYANVSALLAEPASVRPQQLPPRESMGDGLRLGLLILGVSLLLIAAGHLFWRDIGQELAPVLHLATPHQVQEPIS</sequence>
<organism evidence="3 4">
    <name type="scientific">Pseudomonas putida</name>
    <name type="common">Arthrobacter siderocapsulatus</name>
    <dbReference type="NCBI Taxonomy" id="303"/>
    <lineage>
        <taxon>Bacteria</taxon>
        <taxon>Pseudomonadati</taxon>
        <taxon>Pseudomonadota</taxon>
        <taxon>Gammaproteobacteria</taxon>
        <taxon>Pseudomonadales</taxon>
        <taxon>Pseudomonadaceae</taxon>
        <taxon>Pseudomonas</taxon>
    </lineage>
</organism>
<gene>
    <name evidence="3" type="ORF">PSEMO_42720</name>
</gene>
<feature type="domain" description="Type IV / VI secretion system DotU" evidence="2">
    <location>
        <begin position="72"/>
        <end position="226"/>
    </location>
</feature>
<feature type="transmembrane region" description="Helical" evidence="1">
    <location>
        <begin position="213"/>
        <end position="232"/>
    </location>
</feature>
<dbReference type="OrthoDB" id="8582146at2"/>
<dbReference type="Gene3D" id="1.25.40.590">
    <property type="entry name" value="Type IV / VI secretion system, DotU"/>
    <property type="match status" value="1"/>
</dbReference>
<comment type="caution">
    <text evidence="3">The sequence shown here is derived from an EMBL/GenBank/DDBJ whole genome shotgun (WGS) entry which is preliminary data.</text>
</comment>
<proteinExistence type="predicted"/>
<evidence type="ECO:0000256" key="1">
    <source>
        <dbReference type="SAM" id="Phobius"/>
    </source>
</evidence>
<keyword evidence="1" id="KW-1133">Transmembrane helix</keyword>
<dbReference type="PANTHER" id="PTHR38033">
    <property type="entry name" value="MEMBRANE PROTEIN-RELATED"/>
    <property type="match status" value="1"/>
</dbReference>
<evidence type="ECO:0000313" key="4">
    <source>
        <dbReference type="Proteomes" id="UP000186736"/>
    </source>
</evidence>
<reference evidence="3 4" key="1">
    <citation type="submission" date="2016-10" db="EMBL/GenBank/DDBJ databases">
        <title>Genome Sequence of Pseudomonas putida GM4FR.</title>
        <authorList>
            <person name="Poehlein A."/>
            <person name="Wemheuer F."/>
            <person name="Hollensteiner J."/>
            <person name="Wemheuer B."/>
        </authorList>
    </citation>
    <scope>NUCLEOTIDE SEQUENCE [LARGE SCALE GENOMIC DNA]</scope>
    <source>
        <strain evidence="3 4">GM4FR</strain>
    </source>
</reference>
<keyword evidence="1" id="KW-0472">Membrane</keyword>
<dbReference type="Pfam" id="PF09850">
    <property type="entry name" value="DotU"/>
    <property type="match status" value="1"/>
</dbReference>
<evidence type="ECO:0000313" key="3">
    <source>
        <dbReference type="EMBL" id="OLS60869.1"/>
    </source>
</evidence>
<dbReference type="InterPro" id="IPR038522">
    <property type="entry name" value="T4/T6SS_DotU_sf"/>
</dbReference>
<dbReference type="NCBIfam" id="TIGR03349">
    <property type="entry name" value="IV_VI_DotU"/>
    <property type="match status" value="1"/>
</dbReference>
<name>A0A1Q9R0D3_PSEPU</name>
<evidence type="ECO:0000259" key="2">
    <source>
        <dbReference type="Pfam" id="PF09850"/>
    </source>
</evidence>
<dbReference type="AlphaFoldDB" id="A0A1Q9R0D3"/>
<dbReference type="RefSeq" id="WP_075805023.1">
    <property type="nucleotide sequence ID" value="NZ_MKZO01000037.1"/>
</dbReference>
<dbReference type="PANTHER" id="PTHR38033:SF1">
    <property type="entry name" value="DOTU FAMILY TYPE IV_VI SECRETION SYSTEM PROTEIN"/>
    <property type="match status" value="1"/>
</dbReference>
<dbReference type="InterPro" id="IPR017732">
    <property type="entry name" value="T4/T6SS_DotU"/>
</dbReference>
<dbReference type="EMBL" id="MKZO01000037">
    <property type="protein sequence ID" value="OLS60869.1"/>
    <property type="molecule type" value="Genomic_DNA"/>
</dbReference>
<dbReference type="Proteomes" id="UP000186736">
    <property type="component" value="Unassembled WGS sequence"/>
</dbReference>
<protein>
    <recommendedName>
        <fullName evidence="2">Type IV / VI secretion system DotU domain-containing protein</fullName>
    </recommendedName>
</protein>
<keyword evidence="1" id="KW-0812">Transmembrane</keyword>